<gene>
    <name evidence="7" type="ORF">KTH90_24155</name>
</gene>
<feature type="signal peptide" evidence="5">
    <location>
        <begin position="1"/>
        <end position="21"/>
    </location>
</feature>
<keyword evidence="8" id="KW-1185">Reference proteome</keyword>
<evidence type="ECO:0000256" key="1">
    <source>
        <dbReference type="ARBA" id="ARBA00004196"/>
    </source>
</evidence>
<dbReference type="Proteomes" id="UP001314681">
    <property type="component" value="Unassembled WGS sequence"/>
</dbReference>
<evidence type="ECO:0000256" key="4">
    <source>
        <dbReference type="SAM" id="MobiDB-lite"/>
    </source>
</evidence>
<comment type="caution">
    <text evidence="7">The sequence shown here is derived from an EMBL/GenBank/DDBJ whole genome shotgun (WGS) entry which is preliminary data.</text>
</comment>
<dbReference type="InterPro" id="IPR025997">
    <property type="entry name" value="SBP_2_dom"/>
</dbReference>
<evidence type="ECO:0000313" key="7">
    <source>
        <dbReference type="EMBL" id="MBU9729089.1"/>
    </source>
</evidence>
<sequence length="366" mass="38589">MKKWKKLLALGMTTAMVFSMAACTSNGETAEQTPAADSQTDTKNTPDAAKDAAGTDDAASGLKPEEITVAGIVYLEDQFMKLLSTGYQNAAKDYGVKCLTSNVNNDQAKEANQINTYLSQGVNGIAIAPLNEESSITSLKAAAQEGMKITLTDSTLADADFIVGGYTSDQSQLGESTGAVAKKFIEEKLDGKAKVAIVQFKSLLPEKSAARVDGFLSQIKDMPGVEVVADQDAWMQDTAVTTANDILTANPDIDIIFAANDGGTVGCTMAVKNAGLSGEVFVFGIDASEQIAAMLQDSDNILQAVTGQDAYGMGYNSMELLIKTLEGEETNIEEGSILTVDGILLDRADPDGINTFLANLKERTGE</sequence>
<reference evidence="7 8" key="1">
    <citation type="submission" date="2021-06" db="EMBL/GenBank/DDBJ databases">
        <title>Description of novel taxa of the family Lachnospiraceae.</title>
        <authorList>
            <person name="Chaplin A.V."/>
            <person name="Sokolova S.R."/>
            <person name="Pikina A.P."/>
            <person name="Korzhanova M."/>
            <person name="Belova V."/>
            <person name="Korostin D."/>
            <person name="Efimov B.A."/>
        </authorList>
    </citation>
    <scope>NUCLEOTIDE SEQUENCE [LARGE SCALE GENOMIC DNA]</scope>
    <source>
        <strain evidence="7 8">ASD4241</strain>
    </source>
</reference>
<feature type="region of interest" description="Disordered" evidence="4">
    <location>
        <begin position="28"/>
        <end position="60"/>
    </location>
</feature>
<dbReference type="Gene3D" id="3.40.50.2300">
    <property type="match status" value="2"/>
</dbReference>
<name>A0ABS6KF28_9FIRM</name>
<feature type="domain" description="Periplasmic binding protein" evidence="6">
    <location>
        <begin position="75"/>
        <end position="329"/>
    </location>
</feature>
<accession>A0ABS6KF28</accession>
<dbReference type="RefSeq" id="WP_238727576.1">
    <property type="nucleotide sequence ID" value="NZ_JAHQCX010000029.1"/>
</dbReference>
<evidence type="ECO:0000256" key="3">
    <source>
        <dbReference type="ARBA" id="ARBA00022729"/>
    </source>
</evidence>
<evidence type="ECO:0000259" key="6">
    <source>
        <dbReference type="Pfam" id="PF13407"/>
    </source>
</evidence>
<protein>
    <submittedName>
        <fullName evidence="7">Substrate-binding domain-containing protein</fullName>
    </submittedName>
</protein>
<dbReference type="SUPFAM" id="SSF53822">
    <property type="entry name" value="Periplasmic binding protein-like I"/>
    <property type="match status" value="1"/>
</dbReference>
<feature type="compositionally biased region" description="Polar residues" evidence="4">
    <location>
        <begin position="28"/>
        <end position="45"/>
    </location>
</feature>
<comment type="subcellular location">
    <subcellularLocation>
        <location evidence="1">Cell envelope</location>
    </subcellularLocation>
</comment>
<comment type="similarity">
    <text evidence="2">Belongs to the bacterial solute-binding protein 2 family.</text>
</comment>
<dbReference type="PANTHER" id="PTHR46847">
    <property type="entry name" value="D-ALLOSE-BINDING PERIPLASMIC PROTEIN-RELATED"/>
    <property type="match status" value="1"/>
</dbReference>
<organism evidence="7 8">
    <name type="scientific">Diplocloster modestus</name>
    <dbReference type="NCBI Taxonomy" id="2850322"/>
    <lineage>
        <taxon>Bacteria</taxon>
        <taxon>Bacillati</taxon>
        <taxon>Bacillota</taxon>
        <taxon>Clostridia</taxon>
        <taxon>Lachnospirales</taxon>
        <taxon>Lachnospiraceae</taxon>
        <taxon>Diplocloster</taxon>
    </lineage>
</organism>
<evidence type="ECO:0000256" key="5">
    <source>
        <dbReference type="SAM" id="SignalP"/>
    </source>
</evidence>
<dbReference type="EMBL" id="JAHQCX010000029">
    <property type="protein sequence ID" value="MBU9729089.1"/>
    <property type="molecule type" value="Genomic_DNA"/>
</dbReference>
<evidence type="ECO:0000256" key="2">
    <source>
        <dbReference type="ARBA" id="ARBA00007639"/>
    </source>
</evidence>
<dbReference type="Pfam" id="PF13407">
    <property type="entry name" value="Peripla_BP_4"/>
    <property type="match status" value="1"/>
</dbReference>
<keyword evidence="3 5" id="KW-0732">Signal</keyword>
<evidence type="ECO:0000313" key="8">
    <source>
        <dbReference type="Proteomes" id="UP001314681"/>
    </source>
</evidence>
<dbReference type="PROSITE" id="PS51257">
    <property type="entry name" value="PROKAR_LIPOPROTEIN"/>
    <property type="match status" value="1"/>
</dbReference>
<feature type="chain" id="PRO_5045600291" evidence="5">
    <location>
        <begin position="22"/>
        <end position="366"/>
    </location>
</feature>
<dbReference type="InterPro" id="IPR028082">
    <property type="entry name" value="Peripla_BP_I"/>
</dbReference>
<proteinExistence type="inferred from homology"/>
<dbReference type="PANTHER" id="PTHR46847:SF1">
    <property type="entry name" value="D-ALLOSE-BINDING PERIPLASMIC PROTEIN-RELATED"/>
    <property type="match status" value="1"/>
</dbReference>